<dbReference type="PROSITE" id="PS51257">
    <property type="entry name" value="PROKAR_LIPOPROTEIN"/>
    <property type="match status" value="1"/>
</dbReference>
<organism evidence="2 3">
    <name type="scientific">Ophiocordyceps unilateralis</name>
    <name type="common">Zombie-ant fungus</name>
    <name type="synonym">Torrubia unilateralis</name>
    <dbReference type="NCBI Taxonomy" id="268505"/>
    <lineage>
        <taxon>Eukaryota</taxon>
        <taxon>Fungi</taxon>
        <taxon>Dikarya</taxon>
        <taxon>Ascomycota</taxon>
        <taxon>Pezizomycotina</taxon>
        <taxon>Sordariomycetes</taxon>
        <taxon>Hypocreomycetidae</taxon>
        <taxon>Hypocreales</taxon>
        <taxon>Ophiocordycipitaceae</taxon>
        <taxon>Ophiocordyceps</taxon>
    </lineage>
</organism>
<name>A0A2A9P1L2_OPHUN</name>
<keyword evidence="1" id="KW-1133">Transmembrane helix</keyword>
<evidence type="ECO:0000313" key="3">
    <source>
        <dbReference type="Proteomes" id="UP000037136"/>
    </source>
</evidence>
<evidence type="ECO:0000256" key="1">
    <source>
        <dbReference type="SAM" id="Phobius"/>
    </source>
</evidence>
<reference evidence="2 3" key="2">
    <citation type="journal article" date="2017" name="Sci. Rep.">
        <title>Ant-infecting Ophiocordyceps genomes reveal a high diversity of potential behavioral manipulation genes and a possible major role for enterotoxins.</title>
        <authorList>
            <person name="de Bekker C."/>
            <person name="Ohm R.A."/>
            <person name="Evans H.C."/>
            <person name="Brachmann A."/>
            <person name="Hughes D.P."/>
        </authorList>
    </citation>
    <scope>NUCLEOTIDE SEQUENCE [LARGE SCALE GENOMIC DNA]</scope>
    <source>
        <strain evidence="2 3">SC16a</strain>
    </source>
</reference>
<dbReference type="EMBL" id="LAZP02000989">
    <property type="protein sequence ID" value="PFH55338.1"/>
    <property type="molecule type" value="Genomic_DNA"/>
</dbReference>
<feature type="transmembrane region" description="Helical" evidence="1">
    <location>
        <begin position="86"/>
        <end position="104"/>
    </location>
</feature>
<accession>A0A2A9P1L2</accession>
<proteinExistence type="predicted"/>
<gene>
    <name evidence="2" type="ORF">XA68_18559</name>
</gene>
<feature type="transmembrane region" description="Helical" evidence="1">
    <location>
        <begin position="110"/>
        <end position="131"/>
    </location>
</feature>
<comment type="caution">
    <text evidence="2">The sequence shown here is derived from an EMBL/GenBank/DDBJ whole genome shotgun (WGS) entry which is preliminary data.</text>
</comment>
<dbReference type="OrthoDB" id="2386090at2759"/>
<reference evidence="2 3" key="1">
    <citation type="journal article" date="2015" name="BMC Genomics">
        <title>Gene expression during zombie ant biting behavior reflects the complexity underlying fungal parasitic behavioral manipulation.</title>
        <authorList>
            <person name="de Bekker C."/>
            <person name="Ohm R.A."/>
            <person name="Loreto R.G."/>
            <person name="Sebastian A."/>
            <person name="Albert I."/>
            <person name="Merrow M."/>
            <person name="Brachmann A."/>
            <person name="Hughes D.P."/>
        </authorList>
    </citation>
    <scope>NUCLEOTIDE SEQUENCE [LARGE SCALE GENOMIC DNA]</scope>
    <source>
        <strain evidence="2 3">SC16a</strain>
    </source>
</reference>
<sequence>MPRLDLLSLRLSLRASIPSPSQGLVSCISVTRLRFSLPTRRIFRRPASTTTISSSRRGDQTFQLPAQILIYHAGAGRTTFLAMVRLSSLVVAVFFIFLIAPAYVRADKDIASTAAIVAGGIVPLTLVTLTASPFVTHMYINLPDAARASRHALERFVANLPASTPLTLTTMNFVAVPRYTHLRAVDLRPAVGTRLSRFGLVNYVRRRDSPRPSFRNVNGFFVQPRHPVKPRAPVDPRRDFVEGWIWEAVRQRIERGNAVKS</sequence>
<keyword evidence="3" id="KW-1185">Reference proteome</keyword>
<evidence type="ECO:0000313" key="2">
    <source>
        <dbReference type="EMBL" id="PFH55338.1"/>
    </source>
</evidence>
<keyword evidence="1" id="KW-0812">Transmembrane</keyword>
<keyword evidence="1" id="KW-0472">Membrane</keyword>
<dbReference type="AlphaFoldDB" id="A0A2A9P1L2"/>
<dbReference type="Proteomes" id="UP000037136">
    <property type="component" value="Unassembled WGS sequence"/>
</dbReference>
<protein>
    <submittedName>
        <fullName evidence="2">Uncharacterized protein</fullName>
    </submittedName>
</protein>